<reference evidence="1 2" key="1">
    <citation type="submission" date="2023-07" db="EMBL/GenBank/DDBJ databases">
        <title>Sorghum-associated microbial communities from plants grown in Nebraska, USA.</title>
        <authorList>
            <person name="Schachtman D."/>
        </authorList>
    </citation>
    <scope>NUCLEOTIDE SEQUENCE [LARGE SCALE GENOMIC DNA]</scope>
    <source>
        <strain evidence="1 2">BE190</strain>
    </source>
</reference>
<gene>
    <name evidence="1" type="ORF">J2X05_003133</name>
</gene>
<accession>A0ABU1V0X9</accession>
<sequence length="455" mass="48284">MKKIDSKFRHMPEEDALEAMEHQKKLEEGPAALNAYLKDDYYSGNKQIREDFVRQDRRRFLDLIGKSGIAAGLLKGSALVGGILANRHALAQNDINKRVVFCYLNSGAAAGQWMPTSASQMNQITRPYGPQGYAVSDICHFRQVDVITSGHATALNSLGVTDYNSPTMDKRIASVLGSTTPRSSIYLGAKATTNGTLCSNIGPCQDNPTQALASIFNGTGGGGGTTPDTTYALSYDAQLRALDSIKSKLSTQEYARYQEHIDSLKKIKTNTANENSGGGGTTTNCGSTITPSMANMQATGKSQADIIVAALACGITKVATLQLGNHQGDWTGHNTTWSQDAHQACHGAPNNSAFVEMWRYLNDVPAYLIDKLRKTSGPDGQPLINSTVVVQVTCMGNGMDHTSGNGPFIVATQMPGFASGFSARSGGNVYDLNGAIPKGMGLTGINLGSSTLGLV</sequence>
<keyword evidence="2" id="KW-1185">Reference proteome</keyword>
<evidence type="ECO:0008006" key="3">
    <source>
        <dbReference type="Google" id="ProtNLM"/>
    </source>
</evidence>
<proteinExistence type="predicted"/>
<protein>
    <recommendedName>
        <fullName evidence="3">DUF1552 domain-containing protein</fullName>
    </recommendedName>
</protein>
<organism evidence="1 2">
    <name type="scientific">Cellvibrio fibrivorans</name>
    <dbReference type="NCBI Taxonomy" id="126350"/>
    <lineage>
        <taxon>Bacteria</taxon>
        <taxon>Pseudomonadati</taxon>
        <taxon>Pseudomonadota</taxon>
        <taxon>Gammaproteobacteria</taxon>
        <taxon>Cellvibrionales</taxon>
        <taxon>Cellvibrionaceae</taxon>
        <taxon>Cellvibrio</taxon>
    </lineage>
</organism>
<dbReference type="Pfam" id="PF07586">
    <property type="entry name" value="HXXSHH"/>
    <property type="match status" value="1"/>
</dbReference>
<name>A0ABU1V0X9_9GAMM</name>
<dbReference type="EMBL" id="JAVDVX010000005">
    <property type="protein sequence ID" value="MDR7091107.1"/>
    <property type="molecule type" value="Genomic_DNA"/>
</dbReference>
<dbReference type="InterPro" id="IPR011447">
    <property type="entry name" value="DUF1552"/>
</dbReference>
<dbReference type="RefSeq" id="WP_310074001.1">
    <property type="nucleotide sequence ID" value="NZ_JAVDVX010000005.1"/>
</dbReference>
<evidence type="ECO:0000313" key="2">
    <source>
        <dbReference type="Proteomes" id="UP001253595"/>
    </source>
</evidence>
<dbReference type="Proteomes" id="UP001253595">
    <property type="component" value="Unassembled WGS sequence"/>
</dbReference>
<comment type="caution">
    <text evidence="1">The sequence shown here is derived from an EMBL/GenBank/DDBJ whole genome shotgun (WGS) entry which is preliminary data.</text>
</comment>
<evidence type="ECO:0000313" key="1">
    <source>
        <dbReference type="EMBL" id="MDR7091107.1"/>
    </source>
</evidence>